<keyword evidence="2" id="KW-1185">Reference proteome</keyword>
<accession>A0ABS9U4L5</accession>
<dbReference type="EMBL" id="JAKZBV010000001">
    <property type="protein sequence ID" value="MCH6471629.1"/>
    <property type="molecule type" value="Genomic_DNA"/>
</dbReference>
<dbReference type="RefSeq" id="WP_241055544.1">
    <property type="nucleotide sequence ID" value="NZ_JAKZBV010000001.1"/>
</dbReference>
<evidence type="ECO:0000313" key="2">
    <source>
        <dbReference type="Proteomes" id="UP001202922"/>
    </source>
</evidence>
<protein>
    <submittedName>
        <fullName evidence="1">Uncharacterized protein</fullName>
    </submittedName>
</protein>
<reference evidence="1 2" key="1">
    <citation type="submission" date="2022-03" db="EMBL/GenBank/DDBJ databases">
        <title>Sinomonas sp. isolated from a soil.</title>
        <authorList>
            <person name="Han J."/>
            <person name="Kim D.-U."/>
        </authorList>
    </citation>
    <scope>NUCLEOTIDE SEQUENCE [LARGE SCALE GENOMIC DNA]</scope>
    <source>
        <strain evidence="1 2">5-5</strain>
    </source>
</reference>
<proteinExistence type="predicted"/>
<comment type="caution">
    <text evidence="1">The sequence shown here is derived from an EMBL/GenBank/DDBJ whole genome shotgun (WGS) entry which is preliminary data.</text>
</comment>
<gene>
    <name evidence="1" type="ORF">L0M17_16885</name>
</gene>
<name>A0ABS9U4L5_9MICC</name>
<organism evidence="1 2">
    <name type="scientific">Sinomonas terrae</name>
    <dbReference type="NCBI Taxonomy" id="2908838"/>
    <lineage>
        <taxon>Bacteria</taxon>
        <taxon>Bacillati</taxon>
        <taxon>Actinomycetota</taxon>
        <taxon>Actinomycetes</taxon>
        <taxon>Micrococcales</taxon>
        <taxon>Micrococcaceae</taxon>
        <taxon>Sinomonas</taxon>
    </lineage>
</organism>
<sequence length="203" mass="22927">MAFRSQTREIQGVRIGRPEALVVALYVRDALGLGLGRFGASARRLEPRVPVMAHRGKDPEVQGQWQEWWTALLRDTAPAVRRHSSVDYMGALTGKEALREAAEPLLREGREWFVAHRRHWEGTHVPDSRQAIAERIARDELGRRRRAMGTLLFLPLPLQGQLGYGLGGASWLVTESLVADLPAFEVWLDVQMHVLRGMPRTRA</sequence>
<dbReference type="Proteomes" id="UP001202922">
    <property type="component" value="Unassembled WGS sequence"/>
</dbReference>
<evidence type="ECO:0000313" key="1">
    <source>
        <dbReference type="EMBL" id="MCH6471629.1"/>
    </source>
</evidence>